<dbReference type="Pfam" id="PF00610">
    <property type="entry name" value="DEP"/>
    <property type="match status" value="1"/>
</dbReference>
<reference evidence="2" key="2">
    <citation type="submission" date="2025-09" db="UniProtKB">
        <authorList>
            <consortium name="Ensembl"/>
        </authorList>
    </citation>
    <scope>IDENTIFICATION</scope>
</reference>
<keyword evidence="3" id="KW-1185">Reference proteome</keyword>
<dbReference type="AlphaFoldDB" id="A0A8C7DDC9"/>
<dbReference type="PANTHER" id="PTHR16206:SF10">
    <property type="entry name" value="DEP DOMAIN-CONTAINING PROTEIN 4"/>
    <property type="match status" value="1"/>
</dbReference>
<dbReference type="CDD" id="cd04446">
    <property type="entry name" value="DEP_DEPDC4"/>
    <property type="match status" value="1"/>
</dbReference>
<dbReference type="Gene3D" id="1.10.10.10">
    <property type="entry name" value="Winged helix-like DNA-binding domain superfamily/Winged helix DNA-binding domain"/>
    <property type="match status" value="1"/>
</dbReference>
<dbReference type="Proteomes" id="UP000694557">
    <property type="component" value="Unassembled WGS sequence"/>
</dbReference>
<feature type="domain" description="DEP" evidence="1">
    <location>
        <begin position="24"/>
        <end position="114"/>
    </location>
</feature>
<gene>
    <name evidence="2" type="primary">depdc4</name>
</gene>
<reference evidence="2" key="1">
    <citation type="submission" date="2025-08" db="UniProtKB">
        <authorList>
            <consortium name="Ensembl"/>
        </authorList>
    </citation>
    <scope>IDENTIFICATION</scope>
</reference>
<protein>
    <recommendedName>
        <fullName evidence="1">DEP domain-containing protein</fullName>
    </recommendedName>
</protein>
<dbReference type="PANTHER" id="PTHR16206">
    <property type="entry name" value="DEP DOMAIN-CONTAINING"/>
    <property type="match status" value="1"/>
</dbReference>
<dbReference type="SUPFAM" id="SSF46785">
    <property type="entry name" value="Winged helix' DNA-binding domain"/>
    <property type="match status" value="1"/>
</dbReference>
<organism evidence="2 3">
    <name type="scientific">Oncorhynchus kisutch</name>
    <name type="common">Coho salmon</name>
    <name type="synonym">Salmo kisutch</name>
    <dbReference type="NCBI Taxonomy" id="8019"/>
    <lineage>
        <taxon>Eukaryota</taxon>
        <taxon>Metazoa</taxon>
        <taxon>Chordata</taxon>
        <taxon>Craniata</taxon>
        <taxon>Vertebrata</taxon>
        <taxon>Euteleostomi</taxon>
        <taxon>Actinopterygii</taxon>
        <taxon>Neopterygii</taxon>
        <taxon>Teleostei</taxon>
        <taxon>Protacanthopterygii</taxon>
        <taxon>Salmoniformes</taxon>
        <taxon>Salmonidae</taxon>
        <taxon>Salmoninae</taxon>
        <taxon>Oncorhynchus</taxon>
    </lineage>
</organism>
<evidence type="ECO:0000259" key="1">
    <source>
        <dbReference type="PROSITE" id="PS50186"/>
    </source>
</evidence>
<name>A0A8C7DDC9_ONCKI</name>
<sequence length="580" mass="65456">MCHHIGFSGPFQATQLWHHIIQALHTQVEVRRRRRHLCVHPDCFTGSDAVDAVLSYLMQNVFFCASEVSRLKAARLCQALMEAKVFEAVGTKLFRRDKEATFEDTGCSLYRFQDCSSLPGSARKAGKNGDTENMAPEDLVRKRKKGSRLSELRTISNPLALGPSDRRVERLLKIINLQPSLPKAITKAPTTIFLSKTVVEEVWKQQTLLQLLQTVELPVLDCILATPTRGAQPHPQAAALQLLQSHHQDLVISNTCLDRELPQTLNLPELDAWLVAAADCLELFPDQLIVLAGEHLLQQGSTTEGAERLAGQKKLLFDTMAKHYGGQERSPLLTGRYLDIHTAILDLLGETGWLRNYGGVLCDSVFIMLDPCVCTCLFDIHSHPLSPYYSSSCVCVFSDCGKVDDAVRAYQLCLHLLEPAGRDELRRLLAFMATAAHPDACRLHKQTDNRALVSRTFLKAIVQNKELSRTQSERLLLFLMDNHTQLFKTPTSLIDAVRRTLQILQQGRDPNNIAMFTFCQQVSLQQYEDQCEVATLESLKQLIRDISRSKALSVKERRRLVKEFQKHHPIVFLQHFSSTF</sequence>
<dbReference type="GO" id="GO:0035556">
    <property type="term" value="P:intracellular signal transduction"/>
    <property type="evidence" value="ECO:0007669"/>
    <property type="project" value="InterPro"/>
</dbReference>
<dbReference type="Ensembl" id="ENSOKIT00005017077.1">
    <property type="protein sequence ID" value="ENSOKIP00005016013.1"/>
    <property type="gene ID" value="ENSOKIG00005007178.1"/>
</dbReference>
<dbReference type="GeneTree" id="ENSGT00950000182976"/>
<evidence type="ECO:0000313" key="2">
    <source>
        <dbReference type="Ensembl" id="ENSOKIP00005016013.1"/>
    </source>
</evidence>
<proteinExistence type="predicted"/>
<dbReference type="InterPro" id="IPR036388">
    <property type="entry name" value="WH-like_DNA-bd_sf"/>
</dbReference>
<dbReference type="InterPro" id="IPR036390">
    <property type="entry name" value="WH_DNA-bd_sf"/>
</dbReference>
<dbReference type="SMART" id="SM00049">
    <property type="entry name" value="DEP"/>
    <property type="match status" value="1"/>
</dbReference>
<dbReference type="PROSITE" id="PS50186">
    <property type="entry name" value="DEP"/>
    <property type="match status" value="1"/>
</dbReference>
<dbReference type="InterPro" id="IPR000591">
    <property type="entry name" value="DEP_dom"/>
</dbReference>
<dbReference type="CDD" id="cd04405">
    <property type="entry name" value="RhoGAP_BRCC3-like"/>
    <property type="match status" value="1"/>
</dbReference>
<accession>A0A8C7DDC9</accession>
<evidence type="ECO:0000313" key="3">
    <source>
        <dbReference type="Proteomes" id="UP000694557"/>
    </source>
</evidence>